<dbReference type="Proteomes" id="UP000199675">
    <property type="component" value="Unassembled WGS sequence"/>
</dbReference>
<evidence type="ECO:0000259" key="3">
    <source>
        <dbReference type="Pfam" id="PF06155"/>
    </source>
</evidence>
<accession>A0A1H3B2I1</accession>
<gene>
    <name evidence="4" type="ORF">SAMN04487960_108168</name>
</gene>
<evidence type="ECO:0000313" key="5">
    <source>
        <dbReference type="Proteomes" id="UP000199675"/>
    </source>
</evidence>
<dbReference type="STRING" id="488533.SAMN04487960_108168"/>
<dbReference type="PANTHER" id="PTHR35303:SF5">
    <property type="entry name" value="OS02G0197800 PROTEIN"/>
    <property type="match status" value="1"/>
</dbReference>
<dbReference type="OrthoDB" id="9794178at2"/>
<dbReference type="Gene3D" id="3.30.2020.30">
    <property type="match status" value="1"/>
</dbReference>
<keyword evidence="1" id="KW-0479">Metal-binding</keyword>
<dbReference type="Pfam" id="PF06155">
    <property type="entry name" value="GBBH-like_N"/>
    <property type="match status" value="1"/>
</dbReference>
<name>A0A1H3B2I1_9GAMM</name>
<protein>
    <submittedName>
        <fullName evidence="4">DUF971 family protein</fullName>
    </submittedName>
</protein>
<keyword evidence="2" id="KW-0408">Iron</keyword>
<dbReference type="AlphaFoldDB" id="A0A1H3B2I1"/>
<organism evidence="4 5">
    <name type="scientific">Marinobacter mobilis</name>
    <dbReference type="NCBI Taxonomy" id="488533"/>
    <lineage>
        <taxon>Bacteria</taxon>
        <taxon>Pseudomonadati</taxon>
        <taxon>Pseudomonadota</taxon>
        <taxon>Gammaproteobacteria</taxon>
        <taxon>Pseudomonadales</taxon>
        <taxon>Marinobacteraceae</taxon>
        <taxon>Marinobacter</taxon>
    </lineage>
</organism>
<reference evidence="4 5" key="1">
    <citation type="submission" date="2016-10" db="EMBL/GenBank/DDBJ databases">
        <authorList>
            <person name="de Groot N.N."/>
        </authorList>
    </citation>
    <scope>NUCLEOTIDE SEQUENCE [LARGE SCALE GENOMIC DNA]</scope>
    <source>
        <strain evidence="4 5">CGMCC 1.7059</strain>
    </source>
</reference>
<dbReference type="RefSeq" id="WP_091815463.1">
    <property type="nucleotide sequence ID" value="NZ_FNNE01000008.1"/>
</dbReference>
<dbReference type="InterPro" id="IPR038492">
    <property type="entry name" value="GBBH-like_N_sf"/>
</dbReference>
<dbReference type="InterPro" id="IPR010376">
    <property type="entry name" value="GBBH-like_N"/>
</dbReference>
<feature type="domain" description="Gamma-butyrobetaine hydroxylase-like N-terminal" evidence="3">
    <location>
        <begin position="9"/>
        <end position="93"/>
    </location>
</feature>
<dbReference type="EMBL" id="FNNE01000008">
    <property type="protein sequence ID" value="SDX35259.1"/>
    <property type="molecule type" value="Genomic_DNA"/>
</dbReference>
<evidence type="ECO:0000256" key="2">
    <source>
        <dbReference type="ARBA" id="ARBA00023004"/>
    </source>
</evidence>
<dbReference type="PANTHER" id="PTHR35303">
    <property type="entry name" value="OS02G0197800 PROTEIN"/>
    <property type="match status" value="1"/>
</dbReference>
<evidence type="ECO:0000256" key="1">
    <source>
        <dbReference type="ARBA" id="ARBA00022723"/>
    </source>
</evidence>
<dbReference type="GO" id="GO:0046872">
    <property type="term" value="F:metal ion binding"/>
    <property type="evidence" value="ECO:0007669"/>
    <property type="project" value="UniProtKB-KW"/>
</dbReference>
<keyword evidence="5" id="KW-1185">Reference proteome</keyword>
<sequence length="119" mass="13702">MNDQRPTNIRIRKQSRFLELSYADSTHYELPFELLRVLSPSAEVRGHGMGPGVLQTGKRDVQLTAAEMVGNYALKLAFSDGHDSGLYTWGYLRELGEHQDRFWQRYLDRLQQEGGSRDT</sequence>
<proteinExistence type="predicted"/>
<evidence type="ECO:0000313" key="4">
    <source>
        <dbReference type="EMBL" id="SDX35259.1"/>
    </source>
</evidence>